<dbReference type="Proteomes" id="UP000192247">
    <property type="component" value="Unassembled WGS sequence"/>
</dbReference>
<dbReference type="EMBL" id="MNPL01019949">
    <property type="protein sequence ID" value="OQR69762.1"/>
    <property type="molecule type" value="Genomic_DNA"/>
</dbReference>
<organism evidence="1 2">
    <name type="scientific">Tropilaelaps mercedesae</name>
    <dbReference type="NCBI Taxonomy" id="418985"/>
    <lineage>
        <taxon>Eukaryota</taxon>
        <taxon>Metazoa</taxon>
        <taxon>Ecdysozoa</taxon>
        <taxon>Arthropoda</taxon>
        <taxon>Chelicerata</taxon>
        <taxon>Arachnida</taxon>
        <taxon>Acari</taxon>
        <taxon>Parasitiformes</taxon>
        <taxon>Mesostigmata</taxon>
        <taxon>Gamasina</taxon>
        <taxon>Dermanyssoidea</taxon>
        <taxon>Laelapidae</taxon>
        <taxon>Tropilaelaps</taxon>
    </lineage>
</organism>
<protein>
    <submittedName>
        <fullName evidence="1">Uncharacterized protein</fullName>
    </submittedName>
</protein>
<keyword evidence="2" id="KW-1185">Reference proteome</keyword>
<evidence type="ECO:0000313" key="2">
    <source>
        <dbReference type="Proteomes" id="UP000192247"/>
    </source>
</evidence>
<reference evidence="1 2" key="1">
    <citation type="journal article" date="2017" name="Gigascience">
        <title>Draft genome of the honey bee ectoparasitic mite, Tropilaelaps mercedesae, is shaped by the parasitic life history.</title>
        <authorList>
            <person name="Dong X."/>
            <person name="Armstrong S.D."/>
            <person name="Xia D."/>
            <person name="Makepeace B.L."/>
            <person name="Darby A.C."/>
            <person name="Kadowaki T."/>
        </authorList>
    </citation>
    <scope>NUCLEOTIDE SEQUENCE [LARGE SCALE GENOMIC DNA]</scope>
    <source>
        <strain evidence="1">Wuxi-XJTLU</strain>
    </source>
</reference>
<gene>
    <name evidence="1" type="ORF">BIW11_12065</name>
</gene>
<accession>A0A1V9X8W2</accession>
<comment type="caution">
    <text evidence="1">The sequence shown here is derived from an EMBL/GenBank/DDBJ whole genome shotgun (WGS) entry which is preliminary data.</text>
</comment>
<dbReference type="AlphaFoldDB" id="A0A1V9X8W2"/>
<feature type="non-terminal residue" evidence="1">
    <location>
        <position position="1"/>
    </location>
</feature>
<evidence type="ECO:0000313" key="1">
    <source>
        <dbReference type="EMBL" id="OQR69762.1"/>
    </source>
</evidence>
<proteinExistence type="predicted"/>
<name>A0A1V9X8W2_9ACAR</name>
<dbReference type="InParanoid" id="A0A1V9X8W2"/>
<sequence length="127" mass="14570">LPLIADGRRRVASIFYDKSQLKSTSVLISGPRYRIRKLNAFILKAVRCKMKDTSASQICLQHTNSCYRNGGQTRKLQYDTIQVLFAIISRRVERYSASARVVIQTQYPRCHLTIRLQPLSRRPSAAD</sequence>